<evidence type="ECO:0000313" key="10">
    <source>
        <dbReference type="Proteomes" id="UP000215559"/>
    </source>
</evidence>
<gene>
    <name evidence="5" type="primary">fmt</name>
    <name evidence="9" type="ORF">CH330_09395</name>
</gene>
<dbReference type="AlphaFoldDB" id="A0A235BPH0"/>
<evidence type="ECO:0000256" key="2">
    <source>
        <dbReference type="ARBA" id="ARBA00012261"/>
    </source>
</evidence>
<feature type="binding site" evidence="5">
    <location>
        <begin position="109"/>
        <end position="112"/>
    </location>
    <ligand>
        <name>(6S)-5,6,7,8-tetrahydrofolate</name>
        <dbReference type="ChEBI" id="CHEBI:57453"/>
    </ligand>
</feature>
<dbReference type="GO" id="GO:0004479">
    <property type="term" value="F:methionyl-tRNA formyltransferase activity"/>
    <property type="evidence" value="ECO:0007669"/>
    <property type="project" value="UniProtKB-UniRule"/>
</dbReference>
<reference evidence="9 10" key="1">
    <citation type="submission" date="2017-07" db="EMBL/GenBank/DDBJ databases">
        <title>Recovery of genomes from metagenomes via a dereplication, aggregation, and scoring strategy.</title>
        <authorList>
            <person name="Sieber C.M."/>
            <person name="Probst A.J."/>
            <person name="Sharrar A."/>
            <person name="Thomas B.C."/>
            <person name="Hess M."/>
            <person name="Tringe S.G."/>
            <person name="Banfield J.F."/>
        </authorList>
    </citation>
    <scope>NUCLEOTIDE SEQUENCE [LARGE SCALE GENOMIC DNA]</scope>
    <source>
        <strain evidence="9">JGI_Cruoil_03_51_56</strain>
    </source>
</reference>
<feature type="domain" description="Formyl transferase N-terminal" evidence="7">
    <location>
        <begin position="1"/>
        <end position="179"/>
    </location>
</feature>
<feature type="domain" description="Formyl transferase C-terminal" evidence="8">
    <location>
        <begin position="203"/>
        <end position="300"/>
    </location>
</feature>
<evidence type="ECO:0000256" key="3">
    <source>
        <dbReference type="ARBA" id="ARBA00022679"/>
    </source>
</evidence>
<protein>
    <recommendedName>
        <fullName evidence="2 5">Methionyl-tRNA formyltransferase</fullName>
        <ecNumber evidence="2 5">2.1.2.9</ecNumber>
    </recommendedName>
</protein>
<comment type="caution">
    <text evidence="9">The sequence shown here is derived from an EMBL/GenBank/DDBJ whole genome shotgun (WGS) entry which is preliminary data.</text>
</comment>
<evidence type="ECO:0000256" key="5">
    <source>
        <dbReference type="HAMAP-Rule" id="MF_00182"/>
    </source>
</evidence>
<dbReference type="InterPro" id="IPR044135">
    <property type="entry name" value="Met-tRNA-FMT_C"/>
</dbReference>
<dbReference type="EMBL" id="NOZP01000182">
    <property type="protein sequence ID" value="OYD14076.1"/>
    <property type="molecule type" value="Genomic_DNA"/>
</dbReference>
<comment type="catalytic activity">
    <reaction evidence="5">
        <text>L-methionyl-tRNA(fMet) + (6R)-10-formyltetrahydrofolate = N-formyl-L-methionyl-tRNA(fMet) + (6S)-5,6,7,8-tetrahydrofolate + H(+)</text>
        <dbReference type="Rhea" id="RHEA:24380"/>
        <dbReference type="Rhea" id="RHEA-COMP:9952"/>
        <dbReference type="Rhea" id="RHEA-COMP:9953"/>
        <dbReference type="ChEBI" id="CHEBI:15378"/>
        <dbReference type="ChEBI" id="CHEBI:57453"/>
        <dbReference type="ChEBI" id="CHEBI:78530"/>
        <dbReference type="ChEBI" id="CHEBI:78844"/>
        <dbReference type="ChEBI" id="CHEBI:195366"/>
        <dbReference type="EC" id="2.1.2.9"/>
    </reaction>
</comment>
<dbReference type="Proteomes" id="UP000215559">
    <property type="component" value="Unassembled WGS sequence"/>
</dbReference>
<dbReference type="InterPro" id="IPR011034">
    <property type="entry name" value="Formyl_transferase-like_C_sf"/>
</dbReference>
<feature type="region of interest" description="Disordered" evidence="6">
    <location>
        <begin position="286"/>
        <end position="309"/>
    </location>
</feature>
<dbReference type="PANTHER" id="PTHR11138:SF5">
    <property type="entry name" value="METHIONYL-TRNA FORMYLTRANSFERASE, MITOCHONDRIAL"/>
    <property type="match status" value="1"/>
</dbReference>
<proteinExistence type="inferred from homology"/>
<evidence type="ECO:0000313" key="9">
    <source>
        <dbReference type="EMBL" id="OYD14076.1"/>
    </source>
</evidence>
<dbReference type="Pfam" id="PF02911">
    <property type="entry name" value="Formyl_trans_C"/>
    <property type="match status" value="1"/>
</dbReference>
<sequence>MQIALFGTSEFAIPTLEHIQSSGHTIVAVVTQPARPRGRGRKSNPGPVETAARGLKLPVYTPKDPNATSFVDKLTRLHPDLCVLTAYGCILKQPLLQLPRHGFINLHPSLLPCYRGAAPIQRALFNGDTETGVTAIQMNTEIDAGDILNQKRVHIGPDETAGELTARLASAGADLILETISRISQGTVHMQPQNHSSATRAPKITESERLIDWGKTAVELHNLIRGLAPKPGAFTYFHNRRIIALCSRLANVAAPAEPGTLILERPGLSVATGSGVLELLELKPEGRKVQSGQSFRNGYRPKQGDKFDR</sequence>
<dbReference type="PANTHER" id="PTHR11138">
    <property type="entry name" value="METHIONYL-TRNA FORMYLTRANSFERASE"/>
    <property type="match status" value="1"/>
</dbReference>
<organism evidence="9 10">
    <name type="scientific">candidate division WOR-3 bacterium JGI_Cruoil_03_51_56</name>
    <dbReference type="NCBI Taxonomy" id="1973747"/>
    <lineage>
        <taxon>Bacteria</taxon>
        <taxon>Bacteria division WOR-3</taxon>
    </lineage>
</organism>
<evidence type="ECO:0000256" key="4">
    <source>
        <dbReference type="ARBA" id="ARBA00022917"/>
    </source>
</evidence>
<dbReference type="EC" id="2.1.2.9" evidence="2 5"/>
<evidence type="ECO:0000256" key="1">
    <source>
        <dbReference type="ARBA" id="ARBA00010699"/>
    </source>
</evidence>
<dbReference type="GO" id="GO:0005829">
    <property type="term" value="C:cytosol"/>
    <property type="evidence" value="ECO:0007669"/>
    <property type="project" value="TreeGrafter"/>
</dbReference>
<dbReference type="NCBIfam" id="TIGR00460">
    <property type="entry name" value="fmt"/>
    <property type="match status" value="1"/>
</dbReference>
<dbReference type="Pfam" id="PF00551">
    <property type="entry name" value="Formyl_trans_N"/>
    <property type="match status" value="1"/>
</dbReference>
<evidence type="ECO:0000259" key="8">
    <source>
        <dbReference type="Pfam" id="PF02911"/>
    </source>
</evidence>
<dbReference type="Gene3D" id="3.40.50.12230">
    <property type="match status" value="1"/>
</dbReference>
<accession>A0A235BPH0</accession>
<dbReference type="SUPFAM" id="SSF53328">
    <property type="entry name" value="Formyltransferase"/>
    <property type="match status" value="1"/>
</dbReference>
<dbReference type="InterPro" id="IPR005793">
    <property type="entry name" value="Formyl_trans_C"/>
</dbReference>
<dbReference type="HAMAP" id="MF_00182">
    <property type="entry name" value="Formyl_trans"/>
    <property type="match status" value="1"/>
</dbReference>
<dbReference type="SUPFAM" id="SSF50486">
    <property type="entry name" value="FMT C-terminal domain-like"/>
    <property type="match status" value="1"/>
</dbReference>
<evidence type="ECO:0000256" key="6">
    <source>
        <dbReference type="SAM" id="MobiDB-lite"/>
    </source>
</evidence>
<dbReference type="CDD" id="cd08646">
    <property type="entry name" value="FMT_core_Met-tRNA-FMT_N"/>
    <property type="match status" value="1"/>
</dbReference>
<keyword evidence="4 5" id="KW-0648">Protein biosynthesis</keyword>
<dbReference type="InterPro" id="IPR036477">
    <property type="entry name" value="Formyl_transf_N_sf"/>
</dbReference>
<dbReference type="InterPro" id="IPR005794">
    <property type="entry name" value="Fmt"/>
</dbReference>
<name>A0A235BPH0_UNCW3</name>
<dbReference type="InterPro" id="IPR002376">
    <property type="entry name" value="Formyl_transf_N"/>
</dbReference>
<keyword evidence="3 5" id="KW-0808">Transferase</keyword>
<dbReference type="InterPro" id="IPR041711">
    <property type="entry name" value="Met-tRNA-FMT_N"/>
</dbReference>
<evidence type="ECO:0000259" key="7">
    <source>
        <dbReference type="Pfam" id="PF00551"/>
    </source>
</evidence>
<comment type="similarity">
    <text evidence="1 5">Belongs to the Fmt family.</text>
</comment>
<dbReference type="CDD" id="cd08704">
    <property type="entry name" value="Met_tRNA_FMT_C"/>
    <property type="match status" value="1"/>
</dbReference>
<comment type="function">
    <text evidence="5">Attaches a formyl group to the free amino group of methionyl-tRNA(fMet). The formyl group appears to play a dual role in the initiator identity of N-formylmethionyl-tRNA by promoting its recognition by IF2 and preventing the misappropriation of this tRNA by the elongation apparatus.</text>
</comment>